<protein>
    <recommendedName>
        <fullName evidence="1">Ubiquitin-like domain-containing protein</fullName>
    </recommendedName>
</protein>
<dbReference type="VEuPathDB" id="FungiDB:H257_15517"/>
<dbReference type="EMBL" id="KI913184">
    <property type="protein sequence ID" value="ETV68519.1"/>
    <property type="molecule type" value="Genomic_DNA"/>
</dbReference>
<accession>W4FNV5</accession>
<proteinExistence type="predicted"/>
<dbReference type="Gene3D" id="3.10.20.90">
    <property type="entry name" value="Phosphatidylinositol 3-kinase Catalytic Subunit, Chain A, domain 1"/>
    <property type="match status" value="1"/>
</dbReference>
<dbReference type="GeneID" id="20817513"/>
<dbReference type="PROSITE" id="PS50053">
    <property type="entry name" value="UBIQUITIN_2"/>
    <property type="match status" value="1"/>
</dbReference>
<dbReference type="SMART" id="SM00213">
    <property type="entry name" value="UBQ"/>
    <property type="match status" value="1"/>
</dbReference>
<dbReference type="OrthoDB" id="1043111at2759"/>
<dbReference type="InterPro" id="IPR029071">
    <property type="entry name" value="Ubiquitin-like_domsf"/>
</dbReference>
<organism evidence="2">
    <name type="scientific">Aphanomyces astaci</name>
    <name type="common">Crayfish plague agent</name>
    <dbReference type="NCBI Taxonomy" id="112090"/>
    <lineage>
        <taxon>Eukaryota</taxon>
        <taxon>Sar</taxon>
        <taxon>Stramenopiles</taxon>
        <taxon>Oomycota</taxon>
        <taxon>Saprolegniomycetes</taxon>
        <taxon>Saprolegniales</taxon>
        <taxon>Verrucalvaceae</taxon>
        <taxon>Aphanomyces</taxon>
    </lineage>
</organism>
<dbReference type="CDD" id="cd17039">
    <property type="entry name" value="Ubl_ubiquitin_like"/>
    <property type="match status" value="1"/>
</dbReference>
<gene>
    <name evidence="2" type="ORF">H257_15517</name>
</gene>
<dbReference type="AlphaFoldDB" id="W4FNV5"/>
<evidence type="ECO:0000259" key="1">
    <source>
        <dbReference type="PROSITE" id="PS50053"/>
    </source>
</evidence>
<dbReference type="Pfam" id="PF00240">
    <property type="entry name" value="ubiquitin"/>
    <property type="match status" value="1"/>
</dbReference>
<reference evidence="2" key="1">
    <citation type="submission" date="2013-12" db="EMBL/GenBank/DDBJ databases">
        <title>The Genome Sequence of Aphanomyces astaci APO3.</title>
        <authorList>
            <consortium name="The Broad Institute Genomics Platform"/>
            <person name="Russ C."/>
            <person name="Tyler B."/>
            <person name="van West P."/>
            <person name="Dieguez-Uribeondo J."/>
            <person name="Young S.K."/>
            <person name="Zeng Q."/>
            <person name="Gargeya S."/>
            <person name="Fitzgerald M."/>
            <person name="Abouelleil A."/>
            <person name="Alvarado L."/>
            <person name="Chapman S.B."/>
            <person name="Gainer-Dewar J."/>
            <person name="Goldberg J."/>
            <person name="Griggs A."/>
            <person name="Gujja S."/>
            <person name="Hansen M."/>
            <person name="Howarth C."/>
            <person name="Imamovic A."/>
            <person name="Ireland A."/>
            <person name="Larimer J."/>
            <person name="McCowan C."/>
            <person name="Murphy C."/>
            <person name="Pearson M."/>
            <person name="Poon T.W."/>
            <person name="Priest M."/>
            <person name="Roberts A."/>
            <person name="Saif S."/>
            <person name="Shea T."/>
            <person name="Sykes S."/>
            <person name="Wortman J."/>
            <person name="Nusbaum C."/>
            <person name="Birren B."/>
        </authorList>
    </citation>
    <scope>NUCLEOTIDE SEQUENCE [LARGE SCALE GENOMIC DNA]</scope>
    <source>
        <strain evidence="2">APO3</strain>
    </source>
</reference>
<sequence>MSVTLYVKNEAYSVPLEFDVHESIAAVKASYQKSGKVQGRADYIVLLHKGKELQDEKSIAEHGISDGAVLVHIETLHEPFHGVNYAHLADAIKQRRLHEHSNLRMMQQDNIWAAGEDGTVHQLGFDRSIISRMSVKPSAPPPPKASGRTFFNQLSVLVNGCSYHVLPSMEGRWNGELTSIPPHEEGTQVCSSELAYREEGSFMSFVLKSLIVLLGAWHLRQMRTSISGLTTTQYCWIKPAADGILKVETDDPSLRGSDITMQEVGLNILIITATSKRTGRPVMVETITSIDNARRLRTVQRFDETGGFRSVYIMNEKRVVDAVSGAMERFDAATMGF</sequence>
<dbReference type="InterPro" id="IPR000626">
    <property type="entry name" value="Ubiquitin-like_dom"/>
</dbReference>
<dbReference type="RefSeq" id="XP_009841954.1">
    <property type="nucleotide sequence ID" value="XM_009843652.1"/>
</dbReference>
<name>W4FNV5_APHAT</name>
<feature type="domain" description="Ubiquitin-like" evidence="1">
    <location>
        <begin position="1"/>
        <end position="70"/>
    </location>
</feature>
<evidence type="ECO:0000313" key="2">
    <source>
        <dbReference type="EMBL" id="ETV68519.1"/>
    </source>
</evidence>
<dbReference type="SUPFAM" id="SSF54236">
    <property type="entry name" value="Ubiquitin-like"/>
    <property type="match status" value="1"/>
</dbReference>